<dbReference type="Proteomes" id="UP000050443">
    <property type="component" value="Unassembled WGS sequence"/>
</dbReference>
<keyword evidence="1" id="KW-1133">Transmembrane helix</keyword>
<evidence type="ECO:0000313" key="2">
    <source>
        <dbReference type="EMBL" id="KQB39476.1"/>
    </source>
</evidence>
<dbReference type="EMBL" id="JRLF01000012">
    <property type="protein sequence ID" value="KQB39476.1"/>
    <property type="molecule type" value="Genomic_DNA"/>
</dbReference>
<dbReference type="AlphaFoldDB" id="A0A0N8VMJ2"/>
<gene>
    <name evidence="2" type="ORF">RC62_1157</name>
</gene>
<dbReference type="OrthoDB" id="1367494at2"/>
<keyword evidence="1" id="KW-0812">Transmembrane</keyword>
<organism evidence="2 3">
    <name type="scientific">Flavobacterium aquidurense</name>
    <dbReference type="NCBI Taxonomy" id="362413"/>
    <lineage>
        <taxon>Bacteria</taxon>
        <taxon>Pseudomonadati</taxon>
        <taxon>Bacteroidota</taxon>
        <taxon>Flavobacteriia</taxon>
        <taxon>Flavobacteriales</taxon>
        <taxon>Flavobacteriaceae</taxon>
        <taxon>Flavobacterium</taxon>
    </lineage>
</organism>
<sequence>MNKTKIAVIVGLLIVLTGFIDTKFDLLQEAGFSLLTINRIKLFGLFLSAALPGIAPLFSKEEN</sequence>
<dbReference type="RefSeq" id="WP_055095960.1">
    <property type="nucleotide sequence ID" value="NZ_JRLF01000012.1"/>
</dbReference>
<evidence type="ECO:0000256" key="1">
    <source>
        <dbReference type="SAM" id="Phobius"/>
    </source>
</evidence>
<feature type="transmembrane region" description="Helical" evidence="1">
    <location>
        <begin position="42"/>
        <end position="59"/>
    </location>
</feature>
<comment type="caution">
    <text evidence="2">The sequence shown here is derived from an EMBL/GenBank/DDBJ whole genome shotgun (WGS) entry which is preliminary data.</text>
</comment>
<accession>A0A0N8VMJ2</accession>
<dbReference type="STRING" id="362413.RC62_1157"/>
<dbReference type="PATRIC" id="fig|362413.3.peg.1132"/>
<keyword evidence="1" id="KW-0472">Membrane</keyword>
<name>A0A0N8VMJ2_9FLAO</name>
<evidence type="ECO:0000313" key="3">
    <source>
        <dbReference type="Proteomes" id="UP000050443"/>
    </source>
</evidence>
<proteinExistence type="predicted"/>
<reference evidence="2 3" key="1">
    <citation type="submission" date="2014-09" db="EMBL/GenBank/DDBJ databases">
        <title>Genome sequence of Flavobacterium aquidurense RC62.</title>
        <authorList>
            <person name="Kim J.F."/>
            <person name="Kwak M.-J."/>
        </authorList>
    </citation>
    <scope>NUCLEOTIDE SEQUENCE [LARGE SCALE GENOMIC DNA]</scope>
    <source>
        <strain evidence="2 3">RC62</strain>
    </source>
</reference>
<protein>
    <submittedName>
        <fullName evidence="2">Uncharacterized protein</fullName>
    </submittedName>
</protein>